<feature type="region of interest" description="Disordered" evidence="1">
    <location>
        <begin position="100"/>
        <end position="126"/>
    </location>
</feature>
<organism evidence="2 3">
    <name type="scientific">Prunus yedoensis var. nudiflora</name>
    <dbReference type="NCBI Taxonomy" id="2094558"/>
    <lineage>
        <taxon>Eukaryota</taxon>
        <taxon>Viridiplantae</taxon>
        <taxon>Streptophyta</taxon>
        <taxon>Embryophyta</taxon>
        <taxon>Tracheophyta</taxon>
        <taxon>Spermatophyta</taxon>
        <taxon>Magnoliopsida</taxon>
        <taxon>eudicotyledons</taxon>
        <taxon>Gunneridae</taxon>
        <taxon>Pentapetalae</taxon>
        <taxon>rosids</taxon>
        <taxon>fabids</taxon>
        <taxon>Rosales</taxon>
        <taxon>Rosaceae</taxon>
        <taxon>Amygdaloideae</taxon>
        <taxon>Amygdaleae</taxon>
        <taxon>Prunus</taxon>
    </lineage>
</organism>
<evidence type="ECO:0000256" key="1">
    <source>
        <dbReference type="SAM" id="MobiDB-lite"/>
    </source>
</evidence>
<comment type="caution">
    <text evidence="2">The sequence shown here is derived from an EMBL/GenBank/DDBJ whole genome shotgun (WGS) entry which is preliminary data.</text>
</comment>
<dbReference type="AlphaFoldDB" id="A0A314UGV3"/>
<dbReference type="EMBL" id="PJQY01003650">
    <property type="protein sequence ID" value="PQM35674.1"/>
    <property type="molecule type" value="Genomic_DNA"/>
</dbReference>
<proteinExistence type="predicted"/>
<evidence type="ECO:0000313" key="3">
    <source>
        <dbReference type="Proteomes" id="UP000250321"/>
    </source>
</evidence>
<protein>
    <submittedName>
        <fullName evidence="2">Uncharacterized protein</fullName>
    </submittedName>
</protein>
<dbReference type="Proteomes" id="UP000250321">
    <property type="component" value="Unassembled WGS sequence"/>
</dbReference>
<evidence type="ECO:0000313" key="2">
    <source>
        <dbReference type="EMBL" id="PQM35674.1"/>
    </source>
</evidence>
<name>A0A314UGV3_PRUYE</name>
<reference evidence="2 3" key="1">
    <citation type="submission" date="2018-02" db="EMBL/GenBank/DDBJ databases">
        <title>Draft genome of wild Prunus yedoensis var. nudiflora.</title>
        <authorList>
            <person name="Baek S."/>
            <person name="Kim J.-H."/>
            <person name="Choi K."/>
            <person name="Kim G.-B."/>
            <person name="Cho A."/>
            <person name="Jang H."/>
            <person name="Shin C.-H."/>
            <person name="Yu H.-J."/>
            <person name="Mun J.-H."/>
        </authorList>
    </citation>
    <scope>NUCLEOTIDE SEQUENCE [LARGE SCALE GENOMIC DNA]</scope>
    <source>
        <strain evidence="3">cv. Jeju island</strain>
        <tissue evidence="2">Leaf</tissue>
    </source>
</reference>
<sequence>MSESRTPILDVEAGGQTAISEAEIEMEIIGANLSTNPDAIVVETQQNIQPSGSREVDHEIIDDTSHTPDHQVVSLSLETTLVDSPTIRDEVQILPDHTSDFLDPTGHSTNDQTFQTTSTDQTANASGEPQAIPVILSNGPASRTPQPSSDVLIPILTDWEHEVCLDIRLSFFYNLGLFIFI</sequence>
<accession>A0A314UGV3</accession>
<feature type="compositionally biased region" description="Low complexity" evidence="1">
    <location>
        <begin position="108"/>
        <end position="122"/>
    </location>
</feature>
<keyword evidence="3" id="KW-1185">Reference proteome</keyword>
<gene>
    <name evidence="2" type="ORF">Pyn_33513</name>
</gene>